<dbReference type="AlphaFoldDB" id="A0A9Q3BHY8"/>
<dbReference type="InterPro" id="IPR053134">
    <property type="entry name" value="RNA-dir_DNA_polymerase"/>
</dbReference>
<keyword evidence="3" id="KW-1185">Reference proteome</keyword>
<proteinExistence type="predicted"/>
<feature type="domain" description="Reverse transcriptase" evidence="1">
    <location>
        <begin position="73"/>
        <end position="197"/>
    </location>
</feature>
<dbReference type="Gene3D" id="3.10.10.10">
    <property type="entry name" value="HIV Type 1 Reverse Transcriptase, subunit A, domain 1"/>
    <property type="match status" value="1"/>
</dbReference>
<reference evidence="2" key="1">
    <citation type="submission" date="2021-03" db="EMBL/GenBank/DDBJ databases">
        <title>Draft genome sequence of rust myrtle Austropuccinia psidii MF-1, a brazilian biotype.</title>
        <authorList>
            <person name="Quecine M.C."/>
            <person name="Pachon D.M.R."/>
            <person name="Bonatelli M.L."/>
            <person name="Correr F.H."/>
            <person name="Franceschini L.M."/>
            <person name="Leite T.F."/>
            <person name="Margarido G.R.A."/>
            <person name="Almeida C.A."/>
            <person name="Ferrarezi J.A."/>
            <person name="Labate C.A."/>
        </authorList>
    </citation>
    <scope>NUCLEOTIDE SEQUENCE</scope>
    <source>
        <strain evidence="2">MF-1</strain>
    </source>
</reference>
<dbReference type="InterPro" id="IPR043502">
    <property type="entry name" value="DNA/RNA_pol_sf"/>
</dbReference>
<dbReference type="EMBL" id="AVOT02000975">
    <property type="protein sequence ID" value="MBW0465195.1"/>
    <property type="molecule type" value="Genomic_DNA"/>
</dbReference>
<evidence type="ECO:0000259" key="1">
    <source>
        <dbReference type="Pfam" id="PF00078"/>
    </source>
</evidence>
<dbReference type="InterPro" id="IPR043128">
    <property type="entry name" value="Rev_trsase/Diguanyl_cyclase"/>
</dbReference>
<organism evidence="2 3">
    <name type="scientific">Austropuccinia psidii MF-1</name>
    <dbReference type="NCBI Taxonomy" id="1389203"/>
    <lineage>
        <taxon>Eukaryota</taxon>
        <taxon>Fungi</taxon>
        <taxon>Dikarya</taxon>
        <taxon>Basidiomycota</taxon>
        <taxon>Pucciniomycotina</taxon>
        <taxon>Pucciniomycetes</taxon>
        <taxon>Pucciniales</taxon>
        <taxon>Sphaerophragmiaceae</taxon>
        <taxon>Austropuccinia</taxon>
    </lineage>
</organism>
<dbReference type="CDD" id="cd01647">
    <property type="entry name" value="RT_LTR"/>
    <property type="match status" value="1"/>
</dbReference>
<dbReference type="OrthoDB" id="3250101at2759"/>
<comment type="caution">
    <text evidence="2">The sequence shown here is derived from an EMBL/GenBank/DDBJ whole genome shotgun (WGS) entry which is preliminary data.</text>
</comment>
<sequence>MGAIVVHEVDIILNIEIPYPPLLRIPAYPASPKSREAAKIYIKELLDIGVIRKPRHNEKVEITTPVIGAFHNGIYRMVGAFRALNTYTIPDKYPIQKIQIALTQISQEVYISTMDALKGFHQNMVTSRERKYLSIIVHCGVYEYLRMPFCIKNAPLHFQRIMNEIFPDKLSEGWLIIYIADIIVCSKTLEEHIYRLSRDLNKIQSVNMGNFLKEMSFWI</sequence>
<name>A0A9Q3BHY8_9BASI</name>
<dbReference type="Pfam" id="PF00078">
    <property type="entry name" value="RVT_1"/>
    <property type="match status" value="1"/>
</dbReference>
<dbReference type="SUPFAM" id="SSF56672">
    <property type="entry name" value="DNA/RNA polymerases"/>
    <property type="match status" value="1"/>
</dbReference>
<evidence type="ECO:0000313" key="2">
    <source>
        <dbReference type="EMBL" id="MBW0465195.1"/>
    </source>
</evidence>
<dbReference type="Gene3D" id="3.30.70.270">
    <property type="match status" value="1"/>
</dbReference>
<protein>
    <recommendedName>
        <fullName evidence="1">Reverse transcriptase domain-containing protein</fullName>
    </recommendedName>
</protein>
<accession>A0A9Q3BHY8</accession>
<dbReference type="PANTHER" id="PTHR24559:SF435">
    <property type="entry name" value="RIBONUCLEASE H"/>
    <property type="match status" value="1"/>
</dbReference>
<dbReference type="PANTHER" id="PTHR24559">
    <property type="entry name" value="TRANSPOSON TY3-I GAG-POL POLYPROTEIN"/>
    <property type="match status" value="1"/>
</dbReference>
<dbReference type="InterPro" id="IPR000477">
    <property type="entry name" value="RT_dom"/>
</dbReference>
<dbReference type="Proteomes" id="UP000765509">
    <property type="component" value="Unassembled WGS sequence"/>
</dbReference>
<evidence type="ECO:0000313" key="3">
    <source>
        <dbReference type="Proteomes" id="UP000765509"/>
    </source>
</evidence>
<gene>
    <name evidence="2" type="ORF">O181_004910</name>
</gene>